<keyword evidence="4" id="KW-1015">Disulfide bond</keyword>
<dbReference type="SUPFAM" id="SSF49899">
    <property type="entry name" value="Concanavalin A-like lectins/glucanases"/>
    <property type="match status" value="1"/>
</dbReference>
<dbReference type="Pfam" id="PF00703">
    <property type="entry name" value="Glyco_hydro_2"/>
    <property type="match status" value="1"/>
</dbReference>
<dbReference type="Gene3D" id="3.20.20.80">
    <property type="entry name" value="Glycosidases"/>
    <property type="match status" value="1"/>
</dbReference>
<evidence type="ECO:0000256" key="2">
    <source>
        <dbReference type="ARBA" id="ARBA00022729"/>
    </source>
</evidence>
<dbReference type="SUPFAM" id="SSF51445">
    <property type="entry name" value="(Trans)glycosidases"/>
    <property type="match status" value="1"/>
</dbReference>
<dbReference type="InterPro" id="IPR051913">
    <property type="entry name" value="GH2_Domain-Containing"/>
</dbReference>
<comment type="similarity">
    <text evidence="1">Belongs to the glycosyl hydrolase 2 family.</text>
</comment>
<feature type="compositionally biased region" description="Polar residues" evidence="6">
    <location>
        <begin position="63"/>
        <end position="83"/>
    </location>
</feature>
<feature type="region of interest" description="Disordered" evidence="6">
    <location>
        <begin position="60"/>
        <end position="105"/>
    </location>
</feature>
<feature type="region of interest" description="Disordered" evidence="6">
    <location>
        <begin position="1"/>
        <end position="33"/>
    </location>
</feature>
<evidence type="ECO:0000313" key="9">
    <source>
        <dbReference type="Proteomes" id="UP001611580"/>
    </source>
</evidence>
<dbReference type="Gene3D" id="2.60.120.200">
    <property type="match status" value="1"/>
</dbReference>
<dbReference type="PANTHER" id="PTHR42732:SF2">
    <property type="entry name" value="BETA-MANNOSIDASE"/>
    <property type="match status" value="1"/>
</dbReference>
<dbReference type="InterPro" id="IPR036156">
    <property type="entry name" value="Beta-gal/glucu_dom_sf"/>
</dbReference>
<feature type="compositionally biased region" description="Low complexity" evidence="6">
    <location>
        <begin position="674"/>
        <end position="687"/>
    </location>
</feature>
<dbReference type="PANTHER" id="PTHR42732">
    <property type="entry name" value="BETA-GALACTOSIDASE"/>
    <property type="match status" value="1"/>
</dbReference>
<evidence type="ECO:0000313" key="8">
    <source>
        <dbReference type="EMBL" id="MFI2487049.1"/>
    </source>
</evidence>
<dbReference type="Pfam" id="PF13385">
    <property type="entry name" value="Laminin_G_3"/>
    <property type="match status" value="1"/>
</dbReference>
<dbReference type="EMBL" id="JBIRYI010000004">
    <property type="protein sequence ID" value="MFI2487049.1"/>
    <property type="molecule type" value="Genomic_DNA"/>
</dbReference>
<dbReference type="Gene3D" id="2.60.120.260">
    <property type="entry name" value="Galactose-binding domain-like"/>
    <property type="match status" value="1"/>
</dbReference>
<feature type="domain" description="LamG-like jellyroll fold" evidence="7">
    <location>
        <begin position="744"/>
        <end position="876"/>
    </location>
</feature>
<evidence type="ECO:0000256" key="5">
    <source>
        <dbReference type="ARBA" id="ARBA00023295"/>
    </source>
</evidence>
<keyword evidence="3" id="KW-0378">Hydrolase</keyword>
<dbReference type="SMART" id="SM00560">
    <property type="entry name" value="LamGL"/>
    <property type="match status" value="1"/>
</dbReference>
<gene>
    <name evidence="8" type="ORF">ACH47X_09080</name>
</gene>
<dbReference type="InterPro" id="IPR013783">
    <property type="entry name" value="Ig-like_fold"/>
</dbReference>
<dbReference type="Pfam" id="PF02837">
    <property type="entry name" value="Glyco_hydro_2_N"/>
    <property type="match status" value="1"/>
</dbReference>
<evidence type="ECO:0000256" key="1">
    <source>
        <dbReference type="ARBA" id="ARBA00007401"/>
    </source>
</evidence>
<evidence type="ECO:0000256" key="3">
    <source>
        <dbReference type="ARBA" id="ARBA00022801"/>
    </source>
</evidence>
<keyword evidence="2" id="KW-0732">Signal</keyword>
<dbReference type="InterPro" id="IPR006104">
    <property type="entry name" value="Glyco_hydro_2_N"/>
</dbReference>
<dbReference type="SUPFAM" id="SSF49303">
    <property type="entry name" value="beta-Galactosidase/glucuronidase domain"/>
    <property type="match status" value="1"/>
</dbReference>
<keyword evidence="5" id="KW-0326">Glycosidase</keyword>
<keyword evidence="9" id="KW-1185">Reference proteome</keyword>
<sequence length="884" mass="95056">MSLARSHRSPSDAQPARQSTRRRVSPSASPTVRRRRLGAAVLAIATGAVLAVVPGTSAPAATPQANQAEAPSATGQSTDQATWPVTDAHLPTPWTEEVTPDNALPEYPRPQLVRDRWANLNGLWEFAGAAEGEAPPFGQTLAEEILVPYPTESELSGIDRHEDHMWYRRTVEVPASWRTGGQRTVLNFGAVDHTATVWVNGREVAHHEGGYGRFSADVTDALTASGPQEVLVGVTDRTDATWQPVGKQRNVPDRGIFYEGASGIWQTVWMEPVAAAHATRLDMTTDVDTSTIALTVEGSAAADGGTAEVVVRHESTAGTKGRLAARATGAVGDELSVRVPGAHLWTPDDPYLYDLEVRVRDARGKVVDTVGSYVGMREIGIAPGEDGRNRVTLNGEVVFLLSTLDQGYWPDGIYTAPTDEALAFDLEQHKELGFNTVRKHIKVEPDRWFYHADRLGLLVWQDMPSMKTGRPPVEAQERFERELHEIVDQNKSWTSVIGWVPFNEGWGEWSQEATGRIAREVKAQDPTRLVNAHSGVNCCDSLGDSGAGDIIDWHQYVGPAQPVPDATRASIDGEHGGFGLEVDGHMWFEDGHAYEMTPDVATLTRRYVENTQDVLTSAQQCGISGSIYTQITDVEHEVNGFLTYDRQVEKMDFGQVREVNDAVIAGADGSGAEPPVVDPGTPGPTGVHAWGFDEGSGTVAADGVGDADATLTGTTWADGVAGGALSFDGSGEADTGQTLVRTDGSYSVSAWARLDVADGGFQTVVSQDTGANSAFFLQYSGQDQRWAMSFVGARALSPEKPEPGRWYHLTGVRDAATGELSLYVDGERVATKDVCTAPETQGPLVIGRGQYGGNEVDHLRGDVDDVRVFDRALSAAEVAELAAG</sequence>
<dbReference type="InterPro" id="IPR017853">
    <property type="entry name" value="GH"/>
</dbReference>
<dbReference type="InterPro" id="IPR006102">
    <property type="entry name" value="Ig-like_GH2"/>
</dbReference>
<dbReference type="InterPro" id="IPR013320">
    <property type="entry name" value="ConA-like_dom_sf"/>
</dbReference>
<proteinExistence type="inferred from homology"/>
<dbReference type="Gene3D" id="2.60.40.10">
    <property type="entry name" value="Immunoglobulins"/>
    <property type="match status" value="1"/>
</dbReference>
<dbReference type="Proteomes" id="UP001611580">
    <property type="component" value="Unassembled WGS sequence"/>
</dbReference>
<protein>
    <submittedName>
        <fullName evidence="8">LamG-like jellyroll fold domain-containing protein</fullName>
    </submittedName>
</protein>
<dbReference type="SUPFAM" id="SSF49785">
    <property type="entry name" value="Galactose-binding domain-like"/>
    <property type="match status" value="1"/>
</dbReference>
<reference evidence="8 9" key="1">
    <citation type="submission" date="2024-10" db="EMBL/GenBank/DDBJ databases">
        <title>The Natural Products Discovery Center: Release of the First 8490 Sequenced Strains for Exploring Actinobacteria Biosynthetic Diversity.</title>
        <authorList>
            <person name="Kalkreuter E."/>
            <person name="Kautsar S.A."/>
            <person name="Yang D."/>
            <person name="Bader C.D."/>
            <person name="Teijaro C.N."/>
            <person name="Fluegel L."/>
            <person name="Davis C.M."/>
            <person name="Simpson J.R."/>
            <person name="Lauterbach L."/>
            <person name="Steele A.D."/>
            <person name="Gui C."/>
            <person name="Meng S."/>
            <person name="Li G."/>
            <person name="Viehrig K."/>
            <person name="Ye F."/>
            <person name="Su P."/>
            <person name="Kiefer A.F."/>
            <person name="Nichols A."/>
            <person name="Cepeda A.J."/>
            <person name="Yan W."/>
            <person name="Fan B."/>
            <person name="Jiang Y."/>
            <person name="Adhikari A."/>
            <person name="Zheng C.-J."/>
            <person name="Schuster L."/>
            <person name="Cowan T.M."/>
            <person name="Smanski M.J."/>
            <person name="Chevrette M.G."/>
            <person name="De Carvalho L.P.S."/>
            <person name="Shen B."/>
        </authorList>
    </citation>
    <scope>NUCLEOTIDE SEQUENCE [LARGE SCALE GENOMIC DNA]</scope>
    <source>
        <strain evidence="8 9">NPDC019481</strain>
    </source>
</reference>
<accession>A0ABW7XHS1</accession>
<evidence type="ECO:0000259" key="7">
    <source>
        <dbReference type="SMART" id="SM00560"/>
    </source>
</evidence>
<evidence type="ECO:0000256" key="4">
    <source>
        <dbReference type="ARBA" id="ARBA00023157"/>
    </source>
</evidence>
<evidence type="ECO:0000256" key="6">
    <source>
        <dbReference type="SAM" id="MobiDB-lite"/>
    </source>
</evidence>
<name>A0ABW7XHS1_9MICO</name>
<dbReference type="InterPro" id="IPR006558">
    <property type="entry name" value="LamG-like"/>
</dbReference>
<dbReference type="RefSeq" id="WP_397403446.1">
    <property type="nucleotide sequence ID" value="NZ_JBIRYI010000004.1"/>
</dbReference>
<organism evidence="8 9">
    <name type="scientific">Promicromonospora kroppenstedtii</name>
    <dbReference type="NCBI Taxonomy" id="440482"/>
    <lineage>
        <taxon>Bacteria</taxon>
        <taxon>Bacillati</taxon>
        <taxon>Actinomycetota</taxon>
        <taxon>Actinomycetes</taxon>
        <taxon>Micrococcales</taxon>
        <taxon>Promicromonosporaceae</taxon>
        <taxon>Promicromonospora</taxon>
    </lineage>
</organism>
<feature type="region of interest" description="Disordered" evidence="6">
    <location>
        <begin position="667"/>
        <end position="687"/>
    </location>
</feature>
<comment type="caution">
    <text evidence="8">The sequence shown here is derived from an EMBL/GenBank/DDBJ whole genome shotgun (WGS) entry which is preliminary data.</text>
</comment>
<dbReference type="InterPro" id="IPR008979">
    <property type="entry name" value="Galactose-bd-like_sf"/>
</dbReference>